<keyword evidence="8 16" id="KW-0418">Kinase</keyword>
<sequence length="989" mass="103244">MSADTARDAGGTAGARDAGSGLRLRNWRVRSRLVALILVPTAAAVLLGGVQVVASMSAAAGYQRVNDLARLSDRIGALTHELAEERDRTAWFIILGRPERGVKGVRDQMDEVDAAAVPVRDGGGRLRDAVGGRTGDEVEAALARLDDLAPLRRQALEEGLLPDAAVDAYTLVIADLLSLHDELGKGSSDDRLFGRSLTLDALARAKENLSLQRALLSLVLVAGRFEQDQMERFLGALASEQSERRAFAAEAEAADRRFFDETVNGHSADRADFLRELVLLRASSGAPVKGLDLGEKDDAGQWYEAVSVTIDRMRAVEQRHAQGIVARSQELGDAEQGRALLVAGSVAGLLLAVLLITTGVARSLVRPLRRLRREALEVAGKRLPAYVQRVRESSGEGEPAAEVPPIGILSRDEIGEVARAFDEVHREAVRLAGDEARLRTTVNAMFVNLSRRSQTLVERQLTLVERLERGERDDDRLADLFKLDHLATRMRRNSENLLVLAGQEVARRWRRPVEVMDVVRAALSEVENYDRVVTRIQSEVAVAGPAVSDVVHLLAELVENAVAFSPGESRVVVSSSRIDGGGVMISVTDQGIGMTPAELAEVNARLTAPQPADASVARRMGLFVVGRLALKHGIRVQLRPQDSGLTAMVLLPEALLAPLPGAAVPGPGVPGPPGSVFGAAPGSPFTSGPSFQGAPAPAPFAAPAAPAPFAAPAAPAPFAVPPAARAVPPQAAPPGSTGPGVWDPAARPGARGGDRPTPPSGPFDRSAAVPRGEPGPPGRSAAVPPGELGPFDRFMTGSHEVARPPGRFPASGEAAETGPLPRVETSALDSGGEYLPIFASVESGWFRTAGRAGGEPAPAGDAAPDGPGSPPAAGESWSSPADGGWQAARAASDPSYGGLTSSGLPRRTPKANLVPGSVASAGPAPAGPGPHAPAGPGPHAPAGPGPGPQAPAPPPRPAQPISAERVRSRLSSFQQGVRRARNELPNRES</sequence>
<dbReference type="Gene3D" id="6.10.340.10">
    <property type="match status" value="1"/>
</dbReference>
<dbReference type="GO" id="GO:0000160">
    <property type="term" value="P:phosphorelay signal transduction system"/>
    <property type="evidence" value="ECO:0007669"/>
    <property type="project" value="UniProtKB-KW"/>
</dbReference>
<feature type="compositionally biased region" description="Pro residues" evidence="12">
    <location>
        <begin position="925"/>
        <end position="958"/>
    </location>
</feature>
<keyword evidence="17" id="KW-1185">Reference proteome</keyword>
<dbReference type="PROSITE" id="PS50109">
    <property type="entry name" value="HIS_KIN"/>
    <property type="match status" value="1"/>
</dbReference>
<dbReference type="InterPro" id="IPR050980">
    <property type="entry name" value="2C_sensor_his_kinase"/>
</dbReference>
<dbReference type="PANTHER" id="PTHR44936:SF9">
    <property type="entry name" value="SENSOR PROTEIN CREC"/>
    <property type="match status" value="1"/>
</dbReference>
<feature type="transmembrane region" description="Helical" evidence="13">
    <location>
        <begin position="33"/>
        <end position="54"/>
    </location>
</feature>
<keyword evidence="5" id="KW-0808">Transferase</keyword>
<dbReference type="Pfam" id="PF02518">
    <property type="entry name" value="HATPase_c"/>
    <property type="match status" value="1"/>
</dbReference>
<evidence type="ECO:0000313" key="17">
    <source>
        <dbReference type="Proteomes" id="UP000562352"/>
    </source>
</evidence>
<dbReference type="SUPFAM" id="SSF55874">
    <property type="entry name" value="ATPase domain of HSP90 chaperone/DNA topoisomerase II/histidine kinase"/>
    <property type="match status" value="1"/>
</dbReference>
<feature type="domain" description="Histidine kinase" evidence="14">
    <location>
        <begin position="550"/>
        <end position="655"/>
    </location>
</feature>
<name>A0A841D595_PLAVE</name>
<dbReference type="InterPro" id="IPR003660">
    <property type="entry name" value="HAMP_dom"/>
</dbReference>
<evidence type="ECO:0000259" key="14">
    <source>
        <dbReference type="PROSITE" id="PS50109"/>
    </source>
</evidence>
<evidence type="ECO:0000259" key="15">
    <source>
        <dbReference type="PROSITE" id="PS50885"/>
    </source>
</evidence>
<feature type="compositionally biased region" description="Low complexity" evidence="12">
    <location>
        <begin position="854"/>
        <end position="881"/>
    </location>
</feature>
<comment type="caution">
    <text evidence="16">The sequence shown here is derived from an EMBL/GenBank/DDBJ whole genome shotgun (WGS) entry which is preliminary data.</text>
</comment>
<evidence type="ECO:0000256" key="13">
    <source>
        <dbReference type="SAM" id="Phobius"/>
    </source>
</evidence>
<evidence type="ECO:0000256" key="5">
    <source>
        <dbReference type="ARBA" id="ARBA00022679"/>
    </source>
</evidence>
<comment type="subcellular location">
    <subcellularLocation>
        <location evidence="2">Membrane</location>
    </subcellularLocation>
</comment>
<evidence type="ECO:0000256" key="10">
    <source>
        <dbReference type="ARBA" id="ARBA00022989"/>
    </source>
</evidence>
<proteinExistence type="predicted"/>
<dbReference type="EC" id="2.7.13.3" evidence="3"/>
<evidence type="ECO:0000256" key="7">
    <source>
        <dbReference type="ARBA" id="ARBA00022741"/>
    </source>
</evidence>
<reference evidence="16 17" key="1">
    <citation type="submission" date="2020-08" db="EMBL/GenBank/DDBJ databases">
        <title>Genomic Encyclopedia of Type Strains, Phase III (KMG-III): the genomes of soil and plant-associated and newly described type strains.</title>
        <authorList>
            <person name="Whitman W."/>
        </authorList>
    </citation>
    <scope>NUCLEOTIDE SEQUENCE [LARGE SCALE GENOMIC DNA]</scope>
    <source>
        <strain evidence="16 17">CECT 3303</strain>
    </source>
</reference>
<keyword evidence="13" id="KW-0472">Membrane</keyword>
<keyword evidence="10 13" id="KW-1133">Transmembrane helix</keyword>
<evidence type="ECO:0000256" key="3">
    <source>
        <dbReference type="ARBA" id="ARBA00012438"/>
    </source>
</evidence>
<dbReference type="PROSITE" id="PS50885">
    <property type="entry name" value="HAMP"/>
    <property type="match status" value="1"/>
</dbReference>
<keyword evidence="4" id="KW-0597">Phosphoprotein</keyword>
<dbReference type="EMBL" id="JACHJJ010000019">
    <property type="protein sequence ID" value="MBB5965822.1"/>
    <property type="molecule type" value="Genomic_DNA"/>
</dbReference>
<keyword evidence="6 13" id="KW-0812">Transmembrane</keyword>
<dbReference type="RefSeq" id="WP_338047935.1">
    <property type="nucleotide sequence ID" value="NZ_BAAAWZ010000001.1"/>
</dbReference>
<evidence type="ECO:0000256" key="9">
    <source>
        <dbReference type="ARBA" id="ARBA00022840"/>
    </source>
</evidence>
<keyword evidence="7" id="KW-0547">Nucleotide-binding</keyword>
<evidence type="ECO:0000256" key="2">
    <source>
        <dbReference type="ARBA" id="ARBA00004370"/>
    </source>
</evidence>
<feature type="domain" description="HAMP" evidence="15">
    <location>
        <begin position="362"/>
        <end position="433"/>
    </location>
</feature>
<evidence type="ECO:0000256" key="12">
    <source>
        <dbReference type="SAM" id="MobiDB-lite"/>
    </source>
</evidence>
<dbReference type="SMART" id="SM00304">
    <property type="entry name" value="HAMP"/>
    <property type="match status" value="1"/>
</dbReference>
<dbReference type="InterPro" id="IPR036890">
    <property type="entry name" value="HATPase_C_sf"/>
</dbReference>
<dbReference type="GO" id="GO:0005524">
    <property type="term" value="F:ATP binding"/>
    <property type="evidence" value="ECO:0007669"/>
    <property type="project" value="UniProtKB-KW"/>
</dbReference>
<dbReference type="InterPro" id="IPR013587">
    <property type="entry name" value="Nitrate/nitrite_sensing"/>
</dbReference>
<keyword evidence="11" id="KW-0902">Two-component regulatory system</keyword>
<evidence type="ECO:0000256" key="11">
    <source>
        <dbReference type="ARBA" id="ARBA00023012"/>
    </source>
</evidence>
<evidence type="ECO:0000313" key="16">
    <source>
        <dbReference type="EMBL" id="MBB5965822.1"/>
    </source>
</evidence>
<dbReference type="InterPro" id="IPR005467">
    <property type="entry name" value="His_kinase_dom"/>
</dbReference>
<evidence type="ECO:0000256" key="4">
    <source>
        <dbReference type="ARBA" id="ARBA00022553"/>
    </source>
</evidence>
<dbReference type="Proteomes" id="UP000562352">
    <property type="component" value="Unassembled WGS sequence"/>
</dbReference>
<dbReference type="SMART" id="SM00387">
    <property type="entry name" value="HATPase_c"/>
    <property type="match status" value="1"/>
</dbReference>
<dbReference type="Pfam" id="PF00672">
    <property type="entry name" value="HAMP"/>
    <property type="match status" value="1"/>
</dbReference>
<organism evidence="16 17">
    <name type="scientific">Planomonospora venezuelensis</name>
    <dbReference type="NCBI Taxonomy" id="1999"/>
    <lineage>
        <taxon>Bacteria</taxon>
        <taxon>Bacillati</taxon>
        <taxon>Actinomycetota</taxon>
        <taxon>Actinomycetes</taxon>
        <taxon>Streptosporangiales</taxon>
        <taxon>Streptosporangiaceae</taxon>
        <taxon>Planomonospora</taxon>
    </lineage>
</organism>
<comment type="catalytic activity">
    <reaction evidence="1">
        <text>ATP + protein L-histidine = ADP + protein N-phospho-L-histidine.</text>
        <dbReference type="EC" id="2.7.13.3"/>
    </reaction>
</comment>
<feature type="region of interest" description="Disordered" evidence="12">
    <location>
        <begin position="725"/>
        <end position="827"/>
    </location>
</feature>
<dbReference type="Pfam" id="PF08376">
    <property type="entry name" value="NIT"/>
    <property type="match status" value="1"/>
</dbReference>
<evidence type="ECO:0000256" key="6">
    <source>
        <dbReference type="ARBA" id="ARBA00022692"/>
    </source>
</evidence>
<feature type="compositionally biased region" description="Low complexity" evidence="12">
    <location>
        <begin position="914"/>
        <end position="924"/>
    </location>
</feature>
<dbReference type="PANTHER" id="PTHR44936">
    <property type="entry name" value="SENSOR PROTEIN CREC"/>
    <property type="match status" value="1"/>
</dbReference>
<feature type="compositionally biased region" description="Basic and acidic residues" evidence="12">
    <location>
        <begin position="980"/>
        <end position="989"/>
    </location>
</feature>
<evidence type="ECO:0000256" key="8">
    <source>
        <dbReference type="ARBA" id="ARBA00022777"/>
    </source>
</evidence>
<dbReference type="InterPro" id="IPR003594">
    <property type="entry name" value="HATPase_dom"/>
</dbReference>
<evidence type="ECO:0000256" key="1">
    <source>
        <dbReference type="ARBA" id="ARBA00000085"/>
    </source>
</evidence>
<feature type="region of interest" description="Disordered" evidence="12">
    <location>
        <begin position="849"/>
        <end position="989"/>
    </location>
</feature>
<accession>A0A841D595</accession>
<dbReference type="GO" id="GO:0004673">
    <property type="term" value="F:protein histidine kinase activity"/>
    <property type="evidence" value="ECO:0007669"/>
    <property type="project" value="UniProtKB-EC"/>
</dbReference>
<keyword evidence="9" id="KW-0067">ATP-binding</keyword>
<protein>
    <recommendedName>
        <fullName evidence="3">histidine kinase</fullName>
        <ecNumber evidence="3">2.7.13.3</ecNumber>
    </recommendedName>
</protein>
<dbReference type="AlphaFoldDB" id="A0A841D595"/>
<dbReference type="GO" id="GO:0016020">
    <property type="term" value="C:membrane"/>
    <property type="evidence" value="ECO:0007669"/>
    <property type="project" value="UniProtKB-SubCell"/>
</dbReference>
<gene>
    <name evidence="16" type="ORF">FHS22_005112</name>
</gene>
<dbReference type="Gene3D" id="3.30.565.10">
    <property type="entry name" value="Histidine kinase-like ATPase, C-terminal domain"/>
    <property type="match status" value="1"/>
</dbReference>